<sequence length="162" mass="18434">MEPNDYLSMPGVNTSAEWIDKVTLGSTYRNSEETETENMTKEMRSFLALWKKPCICAILAYYVTSKIPDSEESYVGVRDSLGIPERTFRLETSVSWSPQQHPLSLLRDCMPGSSQLCQECRWLRGYICLLNTPAPGWGGELHQYQHSRRRTGLATPVPPSSW</sequence>
<gene>
    <name evidence="1" type="ORF">BRAFLDRAFT_67281</name>
</gene>
<proteinExistence type="predicted"/>
<protein>
    <submittedName>
        <fullName evidence="1">Uncharacterized protein</fullName>
    </submittedName>
</protein>
<dbReference type="InParanoid" id="C3ZGA5"/>
<name>C3ZGA5_BRAFL</name>
<organism>
    <name type="scientific">Branchiostoma floridae</name>
    <name type="common">Florida lancelet</name>
    <name type="synonym">Amphioxus</name>
    <dbReference type="NCBI Taxonomy" id="7739"/>
    <lineage>
        <taxon>Eukaryota</taxon>
        <taxon>Metazoa</taxon>
        <taxon>Chordata</taxon>
        <taxon>Cephalochordata</taxon>
        <taxon>Leptocardii</taxon>
        <taxon>Amphioxiformes</taxon>
        <taxon>Branchiostomatidae</taxon>
        <taxon>Branchiostoma</taxon>
    </lineage>
</organism>
<evidence type="ECO:0000313" key="1">
    <source>
        <dbReference type="EMBL" id="EEN48426.1"/>
    </source>
</evidence>
<reference evidence="1" key="1">
    <citation type="journal article" date="2008" name="Nature">
        <title>The amphioxus genome and the evolution of the chordate karyotype.</title>
        <authorList>
            <consortium name="US DOE Joint Genome Institute (JGI-PGF)"/>
            <person name="Putnam N.H."/>
            <person name="Butts T."/>
            <person name="Ferrier D.E.K."/>
            <person name="Furlong R.F."/>
            <person name="Hellsten U."/>
            <person name="Kawashima T."/>
            <person name="Robinson-Rechavi M."/>
            <person name="Shoguchi E."/>
            <person name="Terry A."/>
            <person name="Yu J.-K."/>
            <person name="Benito-Gutierrez E.L."/>
            <person name="Dubchak I."/>
            <person name="Garcia-Fernandez J."/>
            <person name="Gibson-Brown J.J."/>
            <person name="Grigoriev I.V."/>
            <person name="Horton A.C."/>
            <person name="de Jong P.J."/>
            <person name="Jurka J."/>
            <person name="Kapitonov V.V."/>
            <person name="Kohara Y."/>
            <person name="Kuroki Y."/>
            <person name="Lindquist E."/>
            <person name="Lucas S."/>
            <person name="Osoegawa K."/>
            <person name="Pennacchio L.A."/>
            <person name="Salamov A.A."/>
            <person name="Satou Y."/>
            <person name="Sauka-Spengler T."/>
            <person name="Schmutz J."/>
            <person name="Shin-I T."/>
            <person name="Toyoda A."/>
            <person name="Bronner-Fraser M."/>
            <person name="Fujiyama A."/>
            <person name="Holland L.Z."/>
            <person name="Holland P.W.H."/>
            <person name="Satoh N."/>
            <person name="Rokhsar D.S."/>
        </authorList>
    </citation>
    <scope>NUCLEOTIDE SEQUENCE [LARGE SCALE GENOMIC DNA]</scope>
    <source>
        <strain evidence="1">S238N-H82</strain>
        <tissue evidence="1">Testes</tissue>
    </source>
</reference>
<accession>C3ZGA5</accession>
<dbReference type="EMBL" id="GG666617">
    <property type="protein sequence ID" value="EEN48426.1"/>
    <property type="molecule type" value="Genomic_DNA"/>
</dbReference>
<dbReference type="AlphaFoldDB" id="C3ZGA5"/>